<dbReference type="InterPro" id="IPR053962">
    <property type="entry name" value="XRCC4_CC"/>
</dbReference>
<dbReference type="PANTHER" id="PTHR28559:SF1">
    <property type="entry name" value="DNA REPAIR PROTEIN XRCC4"/>
    <property type="match status" value="1"/>
</dbReference>
<dbReference type="OrthoDB" id="8064436at2759"/>
<dbReference type="InterPro" id="IPR010585">
    <property type="entry name" value="DNA_repair_prot_XRCC4"/>
</dbReference>
<dbReference type="VEuPathDB" id="VectorBase:ISCI023951"/>
<dbReference type="Proteomes" id="UP000001555">
    <property type="component" value="Unassembled WGS sequence"/>
</dbReference>
<dbReference type="STRING" id="6945.B7QNT6"/>
<dbReference type="AlphaFoldDB" id="B7QNT6"/>
<dbReference type="InterPro" id="IPR014751">
    <property type="entry name" value="XRCC4-like_C"/>
</dbReference>
<dbReference type="GO" id="GO:0006310">
    <property type="term" value="P:DNA recombination"/>
    <property type="evidence" value="ECO:0007669"/>
    <property type="project" value="InterPro"/>
</dbReference>
<dbReference type="InParanoid" id="B7QNT6"/>
<dbReference type="EMBL" id="ABJB010779567">
    <property type="status" value="NOT_ANNOTATED_CDS"/>
    <property type="molecule type" value="Genomic_DNA"/>
</dbReference>
<dbReference type="GO" id="GO:0006303">
    <property type="term" value="P:double-strand break repair via nonhomologous end joining"/>
    <property type="evidence" value="ECO:0000318"/>
    <property type="project" value="GO_Central"/>
</dbReference>
<dbReference type="EMBL" id="DS979971">
    <property type="protein sequence ID" value="EEC20508.1"/>
    <property type="molecule type" value="Genomic_DNA"/>
</dbReference>
<organism>
    <name type="scientific">Ixodes scapularis</name>
    <name type="common">Black-legged tick</name>
    <name type="synonym">Deer tick</name>
    <dbReference type="NCBI Taxonomy" id="6945"/>
    <lineage>
        <taxon>Eukaryota</taxon>
        <taxon>Metazoa</taxon>
        <taxon>Ecdysozoa</taxon>
        <taxon>Arthropoda</taxon>
        <taxon>Chelicerata</taxon>
        <taxon>Arachnida</taxon>
        <taxon>Acari</taxon>
        <taxon>Parasitiformes</taxon>
        <taxon>Ixodida</taxon>
        <taxon>Ixodoidea</taxon>
        <taxon>Ixodidae</taxon>
        <taxon>Ixodinae</taxon>
        <taxon>Ixodes</taxon>
    </lineage>
</organism>
<dbReference type="Gene3D" id="1.20.5.370">
    <property type="match status" value="1"/>
</dbReference>
<dbReference type="Pfam" id="PF21924">
    <property type="entry name" value="XRCC4_CC"/>
    <property type="match status" value="1"/>
</dbReference>
<dbReference type="SUPFAM" id="SSF58022">
    <property type="entry name" value="XRCC4, C-terminal oligomerization domain"/>
    <property type="match status" value="1"/>
</dbReference>
<feature type="compositionally biased region" description="Basic and acidic residues" evidence="2">
    <location>
        <begin position="361"/>
        <end position="376"/>
    </location>
</feature>
<gene>
    <name evidence="5" type="primary">8044048</name>
    <name evidence="4" type="ORF">IscW_ISCW023951</name>
</gene>
<keyword evidence="1" id="KW-0175">Coiled coil</keyword>
<dbReference type="GO" id="GO:0010165">
    <property type="term" value="P:response to X-ray"/>
    <property type="evidence" value="ECO:0000318"/>
    <property type="project" value="GO_Central"/>
</dbReference>
<dbReference type="KEGG" id="isc:8044048"/>
<dbReference type="PaxDb" id="6945-B7QNT6"/>
<accession>B7QNT6</accession>
<feature type="coiled-coil region" evidence="1">
    <location>
        <begin position="151"/>
        <end position="192"/>
    </location>
</feature>
<dbReference type="PANTHER" id="PTHR28559">
    <property type="entry name" value="DNA REPAIR PROTEIN XRCC4"/>
    <property type="match status" value="1"/>
</dbReference>
<evidence type="ECO:0000256" key="2">
    <source>
        <dbReference type="SAM" id="MobiDB-lite"/>
    </source>
</evidence>
<feature type="compositionally biased region" description="Acidic residues" evidence="2">
    <location>
        <begin position="279"/>
        <end position="295"/>
    </location>
</feature>
<keyword evidence="6" id="KW-1185">Reference proteome</keyword>
<name>B7QNT6_IXOSC</name>
<dbReference type="GO" id="GO:0003677">
    <property type="term" value="F:DNA binding"/>
    <property type="evidence" value="ECO:0007669"/>
    <property type="project" value="InterPro"/>
</dbReference>
<protein>
    <recommendedName>
        <fullName evidence="3">XRCC4 coiled-coil domain-containing protein</fullName>
    </recommendedName>
</protein>
<feature type="region of interest" description="Disordered" evidence="2">
    <location>
        <begin position="214"/>
        <end position="410"/>
    </location>
</feature>
<dbReference type="EnsemblMetazoa" id="ISCW023951-RA">
    <property type="protein sequence ID" value="ISCW023951-PA"/>
    <property type="gene ID" value="ISCW023951"/>
</dbReference>
<dbReference type="VEuPathDB" id="VectorBase:ISCP_011991"/>
<reference evidence="5" key="2">
    <citation type="submission" date="2020-05" db="UniProtKB">
        <authorList>
            <consortium name="EnsemblMetazoa"/>
        </authorList>
    </citation>
    <scope>IDENTIFICATION</scope>
    <source>
        <strain evidence="5">wikel</strain>
    </source>
</reference>
<sequence>MSEDDGFSEEALVVVRRDESPPPIQPQSEFLQRVQAGGVDYILLTTALEEDMYTLMLTDGSRCFKGDANASRQPVQVRPLTRSALTTGTGARFEYSVDVVDDEALRFSWKQILDDQRGGPRRKLGSAELLRVHEDANRSVMAVFAGAVRAVQDAEARLARTTGQLDRLRRDHDRALDQLDRCARAKENMESELYSKFTLVLNSKKRRIAQLLGEQTTGSGDEPMAGSEDEPVVRQAASRQTKESVAKPAAKRMASRQTSKATAKRVARQTTSSTRDDGSESVDEPMTGSEEELAVEPEVQQATSKQKGKSVVESPTKRMTNTQIRRSAAKPAKEQTTHSRHASHNVSLVAEPVVQQAVGRQTEKSVVDPRTTDRRIGRSATEHLAGQATRRDSSVAEPSSSVHALIESLI</sequence>
<evidence type="ECO:0000313" key="5">
    <source>
        <dbReference type="EnsemblMetazoa" id="ISCW023951-PA"/>
    </source>
</evidence>
<dbReference type="VEuPathDB" id="VectorBase:ISCW023951"/>
<feature type="domain" description="XRCC4 coiled-coil" evidence="3">
    <location>
        <begin position="166"/>
        <end position="211"/>
    </location>
</feature>
<evidence type="ECO:0000259" key="3">
    <source>
        <dbReference type="Pfam" id="PF21924"/>
    </source>
</evidence>
<dbReference type="GO" id="GO:0032807">
    <property type="term" value="C:DNA ligase IV complex"/>
    <property type="evidence" value="ECO:0000318"/>
    <property type="project" value="GO_Central"/>
</dbReference>
<evidence type="ECO:0000313" key="6">
    <source>
        <dbReference type="Proteomes" id="UP000001555"/>
    </source>
</evidence>
<evidence type="ECO:0000313" key="4">
    <source>
        <dbReference type="EMBL" id="EEC20508.1"/>
    </source>
</evidence>
<dbReference type="HOGENOM" id="CLU_671358_0_0_1"/>
<reference evidence="4 6" key="1">
    <citation type="submission" date="2008-03" db="EMBL/GenBank/DDBJ databases">
        <title>Annotation of Ixodes scapularis.</title>
        <authorList>
            <consortium name="Ixodes scapularis Genome Project Consortium"/>
            <person name="Caler E."/>
            <person name="Hannick L.I."/>
            <person name="Bidwell S."/>
            <person name="Joardar V."/>
            <person name="Thiagarajan M."/>
            <person name="Amedeo P."/>
            <person name="Galinsky K.J."/>
            <person name="Schobel S."/>
            <person name="Inman J."/>
            <person name="Hostetler J."/>
            <person name="Miller J."/>
            <person name="Hammond M."/>
            <person name="Megy K."/>
            <person name="Lawson D."/>
            <person name="Kodira C."/>
            <person name="Sutton G."/>
            <person name="Meyer J."/>
            <person name="Hill C.A."/>
            <person name="Birren B."/>
            <person name="Nene V."/>
            <person name="Collins F."/>
            <person name="Alarcon-Chaidez F."/>
            <person name="Wikel S."/>
            <person name="Strausberg R."/>
        </authorList>
    </citation>
    <scope>NUCLEOTIDE SEQUENCE [LARGE SCALE GENOMIC DNA]</scope>
    <source>
        <strain evidence="6">Wikel</strain>
        <strain evidence="4">Wikel colony</strain>
    </source>
</reference>
<evidence type="ECO:0000256" key="1">
    <source>
        <dbReference type="SAM" id="Coils"/>
    </source>
</evidence>
<proteinExistence type="predicted"/>
<dbReference type="GO" id="GO:0005958">
    <property type="term" value="C:DNA-dependent protein kinase-DNA ligase 4 complex"/>
    <property type="evidence" value="ECO:0000318"/>
    <property type="project" value="GO_Central"/>
</dbReference>